<dbReference type="PANTHER" id="PTHR36482:SF5">
    <property type="entry name" value="23 KDA JASMONATE-INDUCED PROTEIN-LIKE"/>
    <property type="match status" value="1"/>
</dbReference>
<gene>
    <name evidence="1" type="ORF">FEM48_Zijuj11G0155300</name>
</gene>
<reference evidence="1" key="1">
    <citation type="journal article" date="2021" name="Front. Plant Sci.">
        <title>Chromosome-Scale Genome Assembly for Chinese Sour Jujube and Insights Into Its Genome Evolution and Domestication Signature.</title>
        <authorList>
            <person name="Shen L.-Y."/>
            <person name="Luo H."/>
            <person name="Wang X.-L."/>
            <person name="Wang X.-M."/>
            <person name="Qiu X.-J."/>
            <person name="Liu H."/>
            <person name="Zhou S.-S."/>
            <person name="Jia K.-H."/>
            <person name="Nie S."/>
            <person name="Bao Y.-T."/>
            <person name="Zhang R.-G."/>
            <person name="Yun Q.-Z."/>
            <person name="Chai Y.-H."/>
            <person name="Lu J.-Y."/>
            <person name="Li Y."/>
            <person name="Zhao S.-W."/>
            <person name="Mao J.-F."/>
            <person name="Jia S.-G."/>
            <person name="Mao Y.-M."/>
        </authorList>
    </citation>
    <scope>NUCLEOTIDE SEQUENCE</scope>
    <source>
        <strain evidence="1">AT0</strain>
        <tissue evidence="1">Leaf</tissue>
    </source>
</reference>
<dbReference type="InterPro" id="IPR053085">
    <property type="entry name" value="Jasmonate-induced_protein"/>
</dbReference>
<dbReference type="AlphaFoldDB" id="A0A978UJS3"/>
<accession>A0A978UJS3</accession>
<comment type="caution">
    <text evidence="1">The sequence shown here is derived from an EMBL/GenBank/DDBJ whole genome shotgun (WGS) entry which is preliminary data.</text>
</comment>
<name>A0A978UJS3_ZIZJJ</name>
<dbReference type="PANTHER" id="PTHR36482">
    <property type="entry name" value="OSJNBA0024J22.15 PROTEIN"/>
    <property type="match status" value="1"/>
</dbReference>
<dbReference type="EMBL" id="JAEACU010000011">
    <property type="protein sequence ID" value="KAH7515054.1"/>
    <property type="molecule type" value="Genomic_DNA"/>
</dbReference>
<dbReference type="Proteomes" id="UP000813462">
    <property type="component" value="Unassembled WGS sequence"/>
</dbReference>
<sequence>MPEYQDEEVITAVDRAYEALMMKDADNKAENARQFECRYHGSFAATIYRGQDENGDAFDWVLSWYNPRNDTRNSNNSVYTEIRKADQFKGLNWSSIHDNVWRKLTNADHHYSSATLNGCYSTVITGYSDVIDSYNRISLIF</sequence>
<evidence type="ECO:0000313" key="2">
    <source>
        <dbReference type="Proteomes" id="UP000813462"/>
    </source>
</evidence>
<proteinExistence type="predicted"/>
<evidence type="ECO:0000313" key="1">
    <source>
        <dbReference type="EMBL" id="KAH7515054.1"/>
    </source>
</evidence>
<protein>
    <submittedName>
        <fullName evidence="1">Uncharacterized protein</fullName>
    </submittedName>
</protein>
<organism evidence="1 2">
    <name type="scientific">Ziziphus jujuba var. spinosa</name>
    <dbReference type="NCBI Taxonomy" id="714518"/>
    <lineage>
        <taxon>Eukaryota</taxon>
        <taxon>Viridiplantae</taxon>
        <taxon>Streptophyta</taxon>
        <taxon>Embryophyta</taxon>
        <taxon>Tracheophyta</taxon>
        <taxon>Spermatophyta</taxon>
        <taxon>Magnoliopsida</taxon>
        <taxon>eudicotyledons</taxon>
        <taxon>Gunneridae</taxon>
        <taxon>Pentapetalae</taxon>
        <taxon>rosids</taxon>
        <taxon>fabids</taxon>
        <taxon>Rosales</taxon>
        <taxon>Rhamnaceae</taxon>
        <taxon>Paliureae</taxon>
        <taxon>Ziziphus</taxon>
    </lineage>
</organism>